<keyword evidence="4" id="KW-0963">Cytoplasm</keyword>
<dbReference type="InterPro" id="IPR006070">
    <property type="entry name" value="Sua5-like_dom"/>
</dbReference>
<dbReference type="EC" id="2.7.7.87" evidence="3"/>
<dbReference type="GO" id="GO:0000049">
    <property type="term" value="F:tRNA binding"/>
    <property type="evidence" value="ECO:0007669"/>
    <property type="project" value="TreeGrafter"/>
</dbReference>
<dbReference type="InterPro" id="IPR017945">
    <property type="entry name" value="DHBP_synth_RibB-like_a/b_dom"/>
</dbReference>
<evidence type="ECO:0000256" key="5">
    <source>
        <dbReference type="ARBA" id="ARBA00022679"/>
    </source>
</evidence>
<reference evidence="8 9" key="1">
    <citation type="submission" date="2017-07" db="EMBL/GenBank/DDBJ databases">
        <title>Mechanisms for carbon and nitrogen cycling indicate functional differentiation within the Candidate Phyla Radiation.</title>
        <authorList>
            <person name="Danczak R.E."/>
            <person name="Johnston M.D."/>
            <person name="Kenah C."/>
            <person name="Slattery M."/>
            <person name="Wrighton K.C."/>
            <person name="Wilkins M.J."/>
        </authorList>
    </citation>
    <scope>NUCLEOTIDE SEQUENCE [LARGE SCALE GENOMIC DNA]</scope>
    <source>
        <strain evidence="8">Licking1014_7</strain>
    </source>
</reference>
<name>A0A554LJ66_9BACT</name>
<comment type="similarity">
    <text evidence="2">Belongs to the SUA5 family.</text>
</comment>
<keyword evidence="5" id="KW-0808">Transferase</keyword>
<evidence type="ECO:0000313" key="8">
    <source>
        <dbReference type="EMBL" id="TSC92926.1"/>
    </source>
</evidence>
<comment type="catalytic activity">
    <reaction evidence="6">
        <text>L-threonine + hydrogencarbonate + ATP = L-threonylcarbamoyladenylate + diphosphate + H2O</text>
        <dbReference type="Rhea" id="RHEA:36407"/>
        <dbReference type="ChEBI" id="CHEBI:15377"/>
        <dbReference type="ChEBI" id="CHEBI:17544"/>
        <dbReference type="ChEBI" id="CHEBI:30616"/>
        <dbReference type="ChEBI" id="CHEBI:33019"/>
        <dbReference type="ChEBI" id="CHEBI:57926"/>
        <dbReference type="ChEBI" id="CHEBI:73682"/>
        <dbReference type="EC" id="2.7.7.87"/>
    </reaction>
</comment>
<dbReference type="AlphaFoldDB" id="A0A554LJ66"/>
<dbReference type="InterPro" id="IPR050156">
    <property type="entry name" value="TC-AMP_synthase_SUA5"/>
</dbReference>
<dbReference type="Proteomes" id="UP000315689">
    <property type="component" value="Unassembled WGS sequence"/>
</dbReference>
<dbReference type="GO" id="GO:0006450">
    <property type="term" value="P:regulation of translational fidelity"/>
    <property type="evidence" value="ECO:0007669"/>
    <property type="project" value="TreeGrafter"/>
</dbReference>
<feature type="domain" description="YrdC-like" evidence="7">
    <location>
        <begin position="1"/>
        <end position="198"/>
    </location>
</feature>
<comment type="caution">
    <text evidence="8">The sequence shown here is derived from an EMBL/GenBank/DDBJ whole genome shotgun (WGS) entry which is preliminary data.</text>
</comment>
<evidence type="ECO:0000256" key="1">
    <source>
        <dbReference type="ARBA" id="ARBA00004496"/>
    </source>
</evidence>
<evidence type="ECO:0000256" key="6">
    <source>
        <dbReference type="ARBA" id="ARBA00048366"/>
    </source>
</evidence>
<comment type="subcellular location">
    <subcellularLocation>
        <location evidence="1">Cytoplasm</location>
    </subcellularLocation>
</comment>
<dbReference type="PANTHER" id="PTHR17490">
    <property type="entry name" value="SUA5"/>
    <property type="match status" value="1"/>
</dbReference>
<dbReference type="Pfam" id="PF01300">
    <property type="entry name" value="Sua5_yciO_yrdC"/>
    <property type="match status" value="1"/>
</dbReference>
<proteinExistence type="inferred from homology"/>
<dbReference type="SUPFAM" id="SSF55821">
    <property type="entry name" value="YrdC/RibB"/>
    <property type="match status" value="1"/>
</dbReference>
<dbReference type="GO" id="GO:0061710">
    <property type="term" value="F:L-threonylcarbamoyladenylate synthase"/>
    <property type="evidence" value="ECO:0007669"/>
    <property type="project" value="UniProtKB-EC"/>
</dbReference>
<accession>A0A554LJ66</accession>
<gene>
    <name evidence="8" type="ORF">CEN89_368</name>
</gene>
<evidence type="ECO:0000259" key="7">
    <source>
        <dbReference type="PROSITE" id="PS51163"/>
    </source>
</evidence>
<evidence type="ECO:0000313" key="9">
    <source>
        <dbReference type="Proteomes" id="UP000315689"/>
    </source>
</evidence>
<protein>
    <recommendedName>
        <fullName evidence="3">L-threonylcarbamoyladenylate synthase</fullName>
        <ecNumber evidence="3">2.7.7.87</ecNumber>
    </recommendedName>
</protein>
<organism evidence="8 9">
    <name type="scientific">Candidatus Berkelbacteria bacterium Licking1014_7</name>
    <dbReference type="NCBI Taxonomy" id="2017147"/>
    <lineage>
        <taxon>Bacteria</taxon>
        <taxon>Candidatus Berkelbacteria</taxon>
    </lineage>
</organism>
<evidence type="ECO:0000256" key="2">
    <source>
        <dbReference type="ARBA" id="ARBA00007663"/>
    </source>
</evidence>
<dbReference type="Gene3D" id="3.90.870.10">
    <property type="entry name" value="DHBP synthase"/>
    <property type="match status" value="1"/>
</dbReference>
<dbReference type="EMBL" id="VMGK01000010">
    <property type="protein sequence ID" value="TSC92926.1"/>
    <property type="molecule type" value="Genomic_DNA"/>
</dbReference>
<dbReference type="GO" id="GO:0003725">
    <property type="term" value="F:double-stranded RNA binding"/>
    <property type="evidence" value="ECO:0007669"/>
    <property type="project" value="InterPro"/>
</dbReference>
<dbReference type="GO" id="GO:0005737">
    <property type="term" value="C:cytoplasm"/>
    <property type="evidence" value="ECO:0007669"/>
    <property type="project" value="UniProtKB-SubCell"/>
</dbReference>
<dbReference type="PANTHER" id="PTHR17490:SF10">
    <property type="entry name" value="THREONYLCARBAMOYL-AMP SYNTHASE"/>
    <property type="match status" value="1"/>
</dbReference>
<dbReference type="PROSITE" id="PS51163">
    <property type="entry name" value="YRDC"/>
    <property type="match status" value="1"/>
</dbReference>
<evidence type="ECO:0000256" key="4">
    <source>
        <dbReference type="ARBA" id="ARBA00022490"/>
    </source>
</evidence>
<evidence type="ECO:0000256" key="3">
    <source>
        <dbReference type="ARBA" id="ARBA00012584"/>
    </source>
</evidence>
<sequence>MKKYLEHLKKGKILLIPFDTVWGLAGDAQNYQTVKTIFEIKKRSLDKPIAILLQNLVYIKTISGERKIEKKTNIIKNIIKKYLPGAYTLLIKTNIKPNLSPPCFKIQNSEYILGLRLIDQKYLIQKIATAYNQPLTATSANFSGQESIFNAKKAREFYNLIPEKYKKRIVFIDSKEECSGKLSQIIDLTHKTPKKIER</sequence>